<dbReference type="PANTHER" id="PTHR14167">
    <property type="entry name" value="SH3 DOMAIN-CONTAINING"/>
    <property type="match status" value="1"/>
</dbReference>
<dbReference type="WBParaSite" id="ECPE_0000000401-mRNA-1">
    <property type="protein sequence ID" value="ECPE_0000000401-mRNA-1"/>
    <property type="gene ID" value="ECPE_0000000401"/>
</dbReference>
<dbReference type="InterPro" id="IPR050384">
    <property type="entry name" value="Endophilin_SH3RF"/>
</dbReference>
<reference evidence="10" key="1">
    <citation type="submission" date="2016-06" db="UniProtKB">
        <authorList>
            <consortium name="WormBaseParasite"/>
        </authorList>
    </citation>
    <scope>IDENTIFICATION</scope>
</reference>
<dbReference type="Proteomes" id="UP000272942">
    <property type="component" value="Unassembled WGS sequence"/>
</dbReference>
<accession>A0A182ZZ70</accession>
<evidence type="ECO:0000256" key="6">
    <source>
        <dbReference type="SAM" id="MobiDB-lite"/>
    </source>
</evidence>
<proteinExistence type="predicted"/>
<dbReference type="InterPro" id="IPR036028">
    <property type="entry name" value="SH3-like_dom_sf"/>
</dbReference>
<dbReference type="Gene3D" id="2.30.30.40">
    <property type="entry name" value="SH3 Domains"/>
    <property type="match status" value="1"/>
</dbReference>
<evidence type="ECO:0000256" key="2">
    <source>
        <dbReference type="ARBA" id="ARBA00022443"/>
    </source>
</evidence>
<reference evidence="8 9" key="2">
    <citation type="submission" date="2018-11" db="EMBL/GenBank/DDBJ databases">
        <authorList>
            <consortium name="Pathogen Informatics"/>
        </authorList>
    </citation>
    <scope>NUCLEOTIDE SEQUENCE [LARGE SCALE GENOMIC DNA]</scope>
    <source>
        <strain evidence="8 9">Egypt</strain>
    </source>
</reference>
<dbReference type="SMART" id="SM00326">
    <property type="entry name" value="SH3"/>
    <property type="match status" value="1"/>
</dbReference>
<evidence type="ECO:0000256" key="5">
    <source>
        <dbReference type="PROSITE-ProRule" id="PRU00192"/>
    </source>
</evidence>
<evidence type="ECO:0000256" key="3">
    <source>
        <dbReference type="ARBA" id="ARBA00023054"/>
    </source>
</evidence>
<dbReference type="PROSITE" id="PS50002">
    <property type="entry name" value="SH3"/>
    <property type="match status" value="1"/>
</dbReference>
<evidence type="ECO:0000313" key="10">
    <source>
        <dbReference type="WBParaSite" id="ECPE_0000000401-mRNA-1"/>
    </source>
</evidence>
<dbReference type="SUPFAM" id="SSF50044">
    <property type="entry name" value="SH3-domain"/>
    <property type="match status" value="1"/>
</dbReference>
<gene>
    <name evidence="8" type="ORF">ECPE_LOCUS5</name>
</gene>
<dbReference type="AlphaFoldDB" id="A0A182ZZ70"/>
<name>A0A182ZZ70_9TREM</name>
<keyword evidence="9" id="KW-1185">Reference proteome</keyword>
<dbReference type="InterPro" id="IPR001452">
    <property type="entry name" value="SH3_domain"/>
</dbReference>
<feature type="compositionally biased region" description="Polar residues" evidence="6">
    <location>
        <begin position="15"/>
        <end position="30"/>
    </location>
</feature>
<evidence type="ECO:0000313" key="8">
    <source>
        <dbReference type="EMBL" id="VDP13609.1"/>
    </source>
</evidence>
<keyword evidence="2 5" id="KW-0728">SH3 domain</keyword>
<protein>
    <submittedName>
        <fullName evidence="10">SH3 domain-containing protein</fullName>
    </submittedName>
</protein>
<feature type="region of interest" description="Disordered" evidence="6">
    <location>
        <begin position="1"/>
        <end position="32"/>
    </location>
</feature>
<evidence type="ECO:0000256" key="1">
    <source>
        <dbReference type="ARBA" id="ARBA00004170"/>
    </source>
</evidence>
<dbReference type="Pfam" id="PF07653">
    <property type="entry name" value="SH3_2"/>
    <property type="match status" value="1"/>
</dbReference>
<feature type="domain" description="SH3" evidence="7">
    <location>
        <begin position="62"/>
        <end position="119"/>
    </location>
</feature>
<evidence type="ECO:0000313" key="9">
    <source>
        <dbReference type="Proteomes" id="UP000272942"/>
    </source>
</evidence>
<dbReference type="OrthoDB" id="28357at2759"/>
<evidence type="ECO:0000256" key="4">
    <source>
        <dbReference type="ARBA" id="ARBA00023136"/>
    </source>
</evidence>
<keyword evidence="4" id="KW-0472">Membrane</keyword>
<comment type="subcellular location">
    <subcellularLocation>
        <location evidence="1">Membrane</location>
        <topology evidence="1">Peripheral membrane protein</topology>
    </subcellularLocation>
</comment>
<keyword evidence="3" id="KW-0175">Coiled coil</keyword>
<evidence type="ECO:0000259" key="7">
    <source>
        <dbReference type="PROSITE" id="PS50002"/>
    </source>
</evidence>
<dbReference type="EMBL" id="UZAN01000006">
    <property type="protein sequence ID" value="VDP13609.1"/>
    <property type="molecule type" value="Genomic_DNA"/>
</dbReference>
<dbReference type="PANTHER" id="PTHR14167:SF81">
    <property type="entry name" value="ENDOPHILIN-A"/>
    <property type="match status" value="1"/>
</dbReference>
<organism evidence="10">
    <name type="scientific">Echinostoma caproni</name>
    <dbReference type="NCBI Taxonomy" id="27848"/>
    <lineage>
        <taxon>Eukaryota</taxon>
        <taxon>Metazoa</taxon>
        <taxon>Spiralia</taxon>
        <taxon>Lophotrochozoa</taxon>
        <taxon>Platyhelminthes</taxon>
        <taxon>Trematoda</taxon>
        <taxon>Digenea</taxon>
        <taxon>Plagiorchiida</taxon>
        <taxon>Echinostomata</taxon>
        <taxon>Echinostomatoidea</taxon>
        <taxon>Echinostomatidae</taxon>
        <taxon>Echinostoma</taxon>
    </lineage>
</organism>
<sequence length="119" mass="13255">MSELSRAQRLRGSSIDRSFPSTDSTANATRTVHFGPVESHAITPDIDYVSDGSQWPSSMSLHCIGWAKVERSYQAKNPDELTLLEGEIVSIYKKDSSDWWYGEASGAKGRFPVSHVDEF</sequence>